<organism evidence="1">
    <name type="scientific">Drosophila melanogaster</name>
    <name type="common">Fruit fly</name>
    <dbReference type="NCBI Taxonomy" id="7227"/>
    <lineage>
        <taxon>Eukaryota</taxon>
        <taxon>Metazoa</taxon>
        <taxon>Ecdysozoa</taxon>
        <taxon>Arthropoda</taxon>
        <taxon>Hexapoda</taxon>
        <taxon>Insecta</taxon>
        <taxon>Pterygota</taxon>
        <taxon>Neoptera</taxon>
        <taxon>Endopterygota</taxon>
        <taxon>Diptera</taxon>
        <taxon>Brachycera</taxon>
        <taxon>Muscomorpha</taxon>
        <taxon>Ephydroidea</taxon>
        <taxon>Drosophilidae</taxon>
        <taxon>Drosophila</taxon>
        <taxon>Sophophora</taxon>
    </lineage>
</organism>
<gene>
    <name evidence="1" type="ORF">HDC18593</name>
</gene>
<name>Q6IIE0_DROME</name>
<dbReference type="AlphaFoldDB" id="Q6IIE0"/>
<protein>
    <submittedName>
        <fullName evidence="1">HDC18593</fullName>
    </submittedName>
</protein>
<dbReference type="EMBL" id="BK003126">
    <property type="protein sequence ID" value="DAA03326.1"/>
    <property type="molecule type" value="Genomic_DNA"/>
</dbReference>
<reference evidence="1" key="1">
    <citation type="journal article" date="2003" name="Genome Biol.">
        <title>An integrated gene annotation and transcriptional profiling approach towards the full gene content of the Drosophila genome.</title>
        <authorList>
            <person name="Hild M."/>
            <person name="Beckmann B."/>
            <person name="Haas S.A."/>
            <person name="Koch B."/>
            <person name="Solovyev V."/>
            <person name="Busold C."/>
            <person name="Fellenberg K."/>
            <person name="Boutros M."/>
            <person name="Vingron M."/>
            <person name="Sauer F."/>
            <person name="Hoheisel J.D."/>
            <person name="Paro R."/>
        </authorList>
    </citation>
    <scope>NUCLEOTIDE SEQUENCE</scope>
</reference>
<proteinExistence type="predicted"/>
<sequence length="221" mass="24606">MCDTRQWGILTVSTPIMQCDYRPKSGPYHHVPFATSHIPHPISHIPYAQNPSESTIEAMTDCPSYLPVCRQSPIANCQLESGDSVGLARVRMQRRLRRLTHLTVEGLVGPERTGGPTGVNENRCRKHGRSHHLCGLLLLQQEKNKATAQLSSNAIRICWTSLATVETPISLADFIFNGQVVSVPPTCFYCIRPGRKPSDPILSEAMRMAKDFDVQPGCRFQ</sequence>
<evidence type="ECO:0000313" key="1">
    <source>
        <dbReference type="EMBL" id="DAA03326.1"/>
    </source>
</evidence>
<accession>Q6IIE0</accession>